<dbReference type="GO" id="GO:0005525">
    <property type="term" value="F:GTP binding"/>
    <property type="evidence" value="ECO:0007669"/>
    <property type="project" value="UniProtKB-KW"/>
</dbReference>
<dbReference type="InterPro" id="IPR027417">
    <property type="entry name" value="P-loop_NTPase"/>
</dbReference>
<dbReference type="Gene3D" id="3.40.50.300">
    <property type="entry name" value="P-loop containing nucleotide triphosphate hydrolases"/>
    <property type="match status" value="1"/>
</dbReference>
<dbReference type="InterPro" id="IPR004160">
    <property type="entry name" value="Transl_elong_EFTu/EF1A_C"/>
</dbReference>
<protein>
    <submittedName>
        <fullName evidence="6">GTPase GTPBP1</fullName>
    </submittedName>
</protein>
<dbReference type="Pfam" id="PF03143">
    <property type="entry name" value="GTP_EFTU_D3"/>
    <property type="match status" value="1"/>
</dbReference>
<dbReference type="PROSITE" id="PS51722">
    <property type="entry name" value="G_TR_2"/>
    <property type="match status" value="1"/>
</dbReference>
<comment type="caution">
    <text evidence="6">The sequence shown here is derived from an EMBL/GenBank/DDBJ whole genome shotgun (WGS) entry which is preliminary data.</text>
</comment>
<keyword evidence="3" id="KW-0648">Protein biosynthesis</keyword>
<feature type="domain" description="Tr-type G" evidence="5">
    <location>
        <begin position="115"/>
        <end position="343"/>
    </location>
</feature>
<dbReference type="InterPro" id="IPR004161">
    <property type="entry name" value="EFTu-like_2"/>
</dbReference>
<dbReference type="InParanoid" id="A0A1Q6DW84"/>
<evidence type="ECO:0000313" key="7">
    <source>
        <dbReference type="Proteomes" id="UP000185744"/>
    </source>
</evidence>
<name>A0A1Q6DW84_METT1</name>
<dbReference type="InterPro" id="IPR050055">
    <property type="entry name" value="EF-Tu_GTPase"/>
</dbReference>
<dbReference type="SUPFAM" id="SSF50447">
    <property type="entry name" value="Translation proteins"/>
    <property type="match status" value="1"/>
</dbReference>
<accession>A0A1Q6DW84</accession>
<dbReference type="GO" id="GO:0003924">
    <property type="term" value="F:GTPase activity"/>
    <property type="evidence" value="ECO:0007669"/>
    <property type="project" value="InterPro"/>
</dbReference>
<dbReference type="STRING" id="1903181.BTN85_1104"/>
<sequence length="527" mass="58890">MTEFKKLIEKGECGNLEFKEKLKKDLHLKTNKKSSLASQLKFRLLEGKGLANYLIGVDDDKNKIGLEKDEFRETVKVIKEISKEVNAEIIDIKEKKISKNKKIGLIKINSTSKDSEHLIVGTAGHVDHGKSSLIGSLVTGEADNGTGKTRTYFDVQPHEIERGLSADLSYGVYGFNKNGEPVKLRNPLSSQERRKIISKCNKIVSFVDTVGHEPWLRTTIRGLVGQKLDYGLLAIAADEGVTHITREHLGILLAMDLPVIVAITKTDLADEKRLNKTLQETTKLLKKVGKVPYKIECREDINTVLENKSNVLIPILKTSAVSLRGISLLDKLLYSLPAKKEDKEKPFKMYIDRIYDVTGVGKVVSGTVMSGKVKEGKEVLLGPTKTGEYKPVKIKSIEMHHHKVERAESGQIVGIALKGIEDVDIQRGMTLVSTEVNPETVREFKADIMVLNHPTKIHEGYEPVIHLETISEAAEFMEIKGDFIVAGDSSEARLRFKFNPHYIYEGQKFIFREGKSKGVGKVKKVIK</sequence>
<evidence type="ECO:0000256" key="2">
    <source>
        <dbReference type="ARBA" id="ARBA00022768"/>
    </source>
</evidence>
<keyword evidence="7" id="KW-1185">Reference proteome</keyword>
<dbReference type="Gene3D" id="2.40.30.10">
    <property type="entry name" value="Translation factors"/>
    <property type="match status" value="2"/>
</dbReference>
<dbReference type="GO" id="GO:0003746">
    <property type="term" value="F:translation elongation factor activity"/>
    <property type="evidence" value="ECO:0007669"/>
    <property type="project" value="UniProtKB-KW"/>
</dbReference>
<dbReference type="Pfam" id="PF03144">
    <property type="entry name" value="GTP_EFTU_D2"/>
    <property type="match status" value="1"/>
</dbReference>
<dbReference type="InterPro" id="IPR009000">
    <property type="entry name" value="Transl_B-barrel_sf"/>
</dbReference>
<keyword evidence="1" id="KW-0547">Nucleotide-binding</keyword>
<evidence type="ECO:0000256" key="1">
    <source>
        <dbReference type="ARBA" id="ARBA00022741"/>
    </source>
</evidence>
<keyword evidence="4" id="KW-0342">GTP-binding</keyword>
<dbReference type="InterPro" id="IPR009001">
    <property type="entry name" value="Transl_elong_EF1A/Init_IF2_C"/>
</dbReference>
<proteinExistence type="predicted"/>
<evidence type="ECO:0000256" key="4">
    <source>
        <dbReference type="ARBA" id="ARBA00023134"/>
    </source>
</evidence>
<dbReference type="InterPro" id="IPR000795">
    <property type="entry name" value="T_Tr_GTP-bd_dom"/>
</dbReference>
<gene>
    <name evidence="6" type="ORF">BTN85_1104</name>
</gene>
<dbReference type="Proteomes" id="UP000185744">
    <property type="component" value="Unassembled WGS sequence"/>
</dbReference>
<dbReference type="EMBL" id="MSDW01000001">
    <property type="protein sequence ID" value="OKY78607.1"/>
    <property type="molecule type" value="Genomic_DNA"/>
</dbReference>
<evidence type="ECO:0000259" key="5">
    <source>
        <dbReference type="PROSITE" id="PS51722"/>
    </source>
</evidence>
<dbReference type="SUPFAM" id="SSF50465">
    <property type="entry name" value="EF-Tu/eEF-1alpha/eIF2-gamma C-terminal domain"/>
    <property type="match status" value="1"/>
</dbReference>
<dbReference type="PANTHER" id="PTHR43721:SF9">
    <property type="entry name" value="GTP-BINDING PROTEIN 1"/>
    <property type="match status" value="1"/>
</dbReference>
<dbReference type="Pfam" id="PF00009">
    <property type="entry name" value="GTP_EFTU"/>
    <property type="match status" value="1"/>
</dbReference>
<dbReference type="CDD" id="cd03694">
    <property type="entry name" value="GTPBP_II"/>
    <property type="match status" value="1"/>
</dbReference>
<organism evidence="6 7">
    <name type="scientific">Methanohalarchaeum thermophilum</name>
    <dbReference type="NCBI Taxonomy" id="1903181"/>
    <lineage>
        <taxon>Archaea</taxon>
        <taxon>Methanobacteriati</taxon>
        <taxon>Methanobacteriota</taxon>
        <taxon>Methanonatronarchaeia</taxon>
        <taxon>Methanonatronarchaeales</taxon>
        <taxon>Methanonatronarchaeaceae</taxon>
        <taxon>Candidatus Methanohalarchaeum</taxon>
    </lineage>
</organism>
<dbReference type="PRINTS" id="PR00315">
    <property type="entry name" value="ELONGATNFCT"/>
</dbReference>
<dbReference type="AlphaFoldDB" id="A0A1Q6DW84"/>
<keyword evidence="2" id="KW-0251">Elongation factor</keyword>
<evidence type="ECO:0000256" key="3">
    <source>
        <dbReference type="ARBA" id="ARBA00022917"/>
    </source>
</evidence>
<dbReference type="SUPFAM" id="SSF52540">
    <property type="entry name" value="P-loop containing nucleoside triphosphate hydrolases"/>
    <property type="match status" value="1"/>
</dbReference>
<evidence type="ECO:0000313" key="6">
    <source>
        <dbReference type="EMBL" id="OKY78607.1"/>
    </source>
</evidence>
<dbReference type="PANTHER" id="PTHR43721">
    <property type="entry name" value="ELONGATION FACTOR TU-RELATED"/>
    <property type="match status" value="1"/>
</dbReference>
<reference evidence="6" key="1">
    <citation type="submission" date="2016-12" db="EMBL/GenBank/DDBJ databases">
        <title>Discovery of methanogenic haloarchaea.</title>
        <authorList>
            <person name="Sorokin D.Y."/>
            <person name="Makarova K.S."/>
            <person name="Abbas B."/>
            <person name="Ferrer M."/>
            <person name="Golyshin P.N."/>
        </authorList>
    </citation>
    <scope>NUCLEOTIDE SEQUENCE [LARGE SCALE GENOMIC DNA]</scope>
    <source>
        <strain evidence="6">HMET1</strain>
    </source>
</reference>